<dbReference type="AlphaFoldDB" id="A0A5N6E4I1"/>
<feature type="domain" description="Adenosine deaminase" evidence="9">
    <location>
        <begin position="114"/>
        <end position="403"/>
    </location>
</feature>
<dbReference type="Proteomes" id="UP000326532">
    <property type="component" value="Unassembled WGS sequence"/>
</dbReference>
<dbReference type="EMBL" id="ML734937">
    <property type="protein sequence ID" value="KAB8211774.1"/>
    <property type="molecule type" value="Genomic_DNA"/>
</dbReference>
<protein>
    <recommendedName>
        <fullName evidence="8">Adenine deaminase</fullName>
        <shortName evidence="8">ADE</shortName>
        <ecNumber evidence="8">3.5.4.2</ecNumber>
    </recommendedName>
    <alternativeName>
        <fullName evidence="8">Adenine aminohydrolase</fullName>
        <shortName evidence="8">AAH</shortName>
    </alternativeName>
</protein>
<comment type="caution">
    <text evidence="8">Lacks conserved residue(s) required for the propagation of feature annotation.</text>
</comment>
<comment type="subcellular location">
    <subcellularLocation>
        <location evidence="8">Cytoplasm</location>
    </subcellularLocation>
    <subcellularLocation>
        <location evidence="8">Nucleus</location>
    </subcellularLocation>
</comment>
<dbReference type="InterPro" id="IPR006650">
    <property type="entry name" value="A/AMP_deam_AS"/>
</dbReference>
<dbReference type="InterPro" id="IPR028892">
    <property type="entry name" value="ADE"/>
</dbReference>
<comment type="function">
    <text evidence="8">Catalyzes the hydrolytic deamination of adenine to hypoxanthine. Plays an important role in the purine salvage pathway and in nitrogen catabolism.</text>
</comment>
<dbReference type="GO" id="GO:0043103">
    <property type="term" value="P:hypoxanthine salvage"/>
    <property type="evidence" value="ECO:0007669"/>
    <property type="project" value="UniProtKB-UniRule"/>
</dbReference>
<evidence type="ECO:0000256" key="7">
    <source>
        <dbReference type="ARBA" id="ARBA00023242"/>
    </source>
</evidence>
<evidence type="ECO:0000256" key="1">
    <source>
        <dbReference type="ARBA" id="ARBA00001947"/>
    </source>
</evidence>
<dbReference type="GO" id="GO:0046872">
    <property type="term" value="F:metal ion binding"/>
    <property type="evidence" value="ECO:0007669"/>
    <property type="project" value="UniProtKB-KW"/>
</dbReference>
<dbReference type="PANTHER" id="PTHR43114:SF6">
    <property type="entry name" value="ADENINE DEAMINASE"/>
    <property type="match status" value="1"/>
</dbReference>
<evidence type="ECO:0000256" key="5">
    <source>
        <dbReference type="ARBA" id="ARBA00022833"/>
    </source>
</evidence>
<dbReference type="GO" id="GO:0009117">
    <property type="term" value="P:nucleotide metabolic process"/>
    <property type="evidence" value="ECO:0007669"/>
    <property type="project" value="UniProtKB-KW"/>
</dbReference>
<evidence type="ECO:0000256" key="6">
    <source>
        <dbReference type="ARBA" id="ARBA00023080"/>
    </source>
</evidence>
<sequence>MTFEATSETHAPLPLTAQQLDSAAAKCVALQQSGREIHSKRPFAALLLSPDNETVLISSLSLSHVRHAECELARNAADNYDWNYLAKCTMRSDQNQNSISSLPAKRKASPALCANHHFIHSFSVSRNLVFSLARKNKIALPDLPHYQSPEALAARYDRFDNLDDFLNIHYANMSVLITEDDFYELAWSYVLAAHGDGVHHAEVFFDPQSHTPRGIPIASVTRGYKRALDRAESELGVTSCLIMCFLRHLPVASAEATFDSVNDFIRDGSIHGVGLDSSEVGFPPELFTDVFQKAKEVGLRRTAHGGEEGDVSYIKGALDSLDAERIDHGIRLVEDQGLLKEIAAKGTLLTICPLSNVYLRTVKSIASLPLREFLDSGVQFSLNSDDPAYFGGGILNNYCAVQEASPRHLTTVTVMHDTVVFNEGAHQIAAEIAALVDQLTDLCGQTYLCSSYFIDSVFITLPYLLSQTACMYI</sequence>
<dbReference type="InterPro" id="IPR001365">
    <property type="entry name" value="A_deaminase_dom"/>
</dbReference>
<dbReference type="Pfam" id="PF00962">
    <property type="entry name" value="A_deaminase"/>
    <property type="match status" value="1"/>
</dbReference>
<feature type="active site" description="Proton donor" evidence="8">
    <location>
        <position position="307"/>
    </location>
</feature>
<dbReference type="SUPFAM" id="SSF51556">
    <property type="entry name" value="Metallo-dependent hydrolases"/>
    <property type="match status" value="1"/>
</dbReference>
<organism evidence="10 11">
    <name type="scientific">Aspergillus parasiticus</name>
    <dbReference type="NCBI Taxonomy" id="5067"/>
    <lineage>
        <taxon>Eukaryota</taxon>
        <taxon>Fungi</taxon>
        <taxon>Dikarya</taxon>
        <taxon>Ascomycota</taxon>
        <taxon>Pezizomycotina</taxon>
        <taxon>Eurotiomycetes</taxon>
        <taxon>Eurotiomycetidae</taxon>
        <taxon>Eurotiales</taxon>
        <taxon>Aspergillaceae</taxon>
        <taxon>Aspergillus</taxon>
        <taxon>Aspergillus subgen. Circumdati</taxon>
    </lineage>
</organism>
<accession>A0A5N6E4I1</accession>
<gene>
    <name evidence="8" type="primary">AAH1</name>
    <name evidence="10" type="ORF">BDV34DRAFT_208326</name>
</gene>
<keyword evidence="2 8" id="KW-0963">Cytoplasm</keyword>
<comment type="cofactor">
    <cofactor evidence="1">
        <name>Zn(2+)</name>
        <dbReference type="ChEBI" id="CHEBI:29105"/>
    </cofactor>
</comment>
<dbReference type="GO" id="GO:0006146">
    <property type="term" value="P:adenine catabolic process"/>
    <property type="evidence" value="ECO:0007669"/>
    <property type="project" value="UniProtKB-UniRule"/>
</dbReference>
<dbReference type="InterPro" id="IPR006330">
    <property type="entry name" value="Ado/ade_deaminase"/>
</dbReference>
<evidence type="ECO:0000313" key="11">
    <source>
        <dbReference type="Proteomes" id="UP000326532"/>
    </source>
</evidence>
<keyword evidence="4 8" id="KW-0378">Hydrolase</keyword>
<dbReference type="InterPro" id="IPR032466">
    <property type="entry name" value="Metal_Hydrolase"/>
</dbReference>
<keyword evidence="5" id="KW-0862">Zinc</keyword>
<dbReference type="NCBIfam" id="TIGR01430">
    <property type="entry name" value="aden_deam"/>
    <property type="match status" value="1"/>
</dbReference>
<dbReference type="GO" id="GO:0009168">
    <property type="term" value="P:purine ribonucleoside monophosphate biosynthetic process"/>
    <property type="evidence" value="ECO:0007669"/>
    <property type="project" value="InterPro"/>
</dbReference>
<keyword evidence="7 8" id="KW-0539">Nucleus</keyword>
<dbReference type="GO" id="GO:0005634">
    <property type="term" value="C:nucleus"/>
    <property type="evidence" value="ECO:0007669"/>
    <property type="project" value="UniProtKB-SubCell"/>
</dbReference>
<dbReference type="Gene3D" id="3.20.20.140">
    <property type="entry name" value="Metal-dependent hydrolases"/>
    <property type="match status" value="1"/>
</dbReference>
<dbReference type="HAMAP" id="MF_01962">
    <property type="entry name" value="Adenine_deaminase"/>
    <property type="match status" value="1"/>
</dbReference>
<comment type="similarity">
    <text evidence="8">Belongs to the metallo-dependent hydrolases superfamily. Adenosine and AMP deaminases family. Adenine deaminase type 2 subfamily.</text>
</comment>
<dbReference type="VEuPathDB" id="FungiDB:BDV34DRAFT_208326"/>
<dbReference type="PROSITE" id="PS00485">
    <property type="entry name" value="A_DEAMINASE"/>
    <property type="match status" value="1"/>
</dbReference>
<evidence type="ECO:0000259" key="9">
    <source>
        <dbReference type="Pfam" id="PF00962"/>
    </source>
</evidence>
<proteinExistence type="inferred from homology"/>
<evidence type="ECO:0000256" key="3">
    <source>
        <dbReference type="ARBA" id="ARBA00022723"/>
    </source>
</evidence>
<keyword evidence="11" id="KW-1185">Reference proteome</keyword>
<evidence type="ECO:0000256" key="4">
    <source>
        <dbReference type="ARBA" id="ARBA00022801"/>
    </source>
</evidence>
<dbReference type="PANTHER" id="PTHR43114">
    <property type="entry name" value="ADENINE DEAMINASE"/>
    <property type="match status" value="1"/>
</dbReference>
<keyword evidence="6 8" id="KW-0546">Nucleotide metabolism</keyword>
<evidence type="ECO:0000256" key="8">
    <source>
        <dbReference type="HAMAP-Rule" id="MF_03145"/>
    </source>
</evidence>
<feature type="site" description="Important for catalytic activity" evidence="8">
    <location>
        <position position="328"/>
    </location>
</feature>
<keyword evidence="3" id="KW-0479">Metal-binding</keyword>
<evidence type="ECO:0000313" key="10">
    <source>
        <dbReference type="EMBL" id="KAB8211774.1"/>
    </source>
</evidence>
<dbReference type="GO" id="GO:0000034">
    <property type="term" value="F:adenine deaminase activity"/>
    <property type="evidence" value="ECO:0007669"/>
    <property type="project" value="UniProtKB-UniRule"/>
</dbReference>
<dbReference type="GO" id="GO:0005829">
    <property type="term" value="C:cytosol"/>
    <property type="evidence" value="ECO:0007669"/>
    <property type="project" value="TreeGrafter"/>
</dbReference>
<comment type="catalytic activity">
    <reaction evidence="8">
        <text>adenine + H2O + H(+) = hypoxanthine + NH4(+)</text>
        <dbReference type="Rhea" id="RHEA:23688"/>
        <dbReference type="ChEBI" id="CHEBI:15377"/>
        <dbReference type="ChEBI" id="CHEBI:15378"/>
        <dbReference type="ChEBI" id="CHEBI:16708"/>
        <dbReference type="ChEBI" id="CHEBI:17368"/>
        <dbReference type="ChEBI" id="CHEBI:28938"/>
        <dbReference type="EC" id="3.5.4.2"/>
    </reaction>
</comment>
<feature type="binding site" evidence="8">
    <location>
        <position position="386"/>
    </location>
    <ligand>
        <name>substrate</name>
    </ligand>
</feature>
<evidence type="ECO:0000256" key="2">
    <source>
        <dbReference type="ARBA" id="ARBA00022490"/>
    </source>
</evidence>
<reference evidence="10 11" key="1">
    <citation type="submission" date="2019-04" db="EMBL/GenBank/DDBJ databases">
        <title>Fungal friends and foes A comparative genomics study of 23 Aspergillus species from section Flavi.</title>
        <authorList>
            <consortium name="DOE Joint Genome Institute"/>
            <person name="Kjaerbolling I."/>
            <person name="Vesth T.C."/>
            <person name="Frisvad J.C."/>
            <person name="Nybo J.L."/>
            <person name="Theobald S."/>
            <person name="Kildgaard S."/>
            <person name="Petersen T.I."/>
            <person name="Kuo A."/>
            <person name="Sato A."/>
            <person name="Lyhne E.K."/>
            <person name="Kogle M.E."/>
            <person name="Wiebenga A."/>
            <person name="Kun R.S."/>
            <person name="Lubbers R.J."/>
            <person name="Makela M.R."/>
            <person name="Barry K."/>
            <person name="Chovatia M."/>
            <person name="Clum A."/>
            <person name="Daum C."/>
            <person name="Haridas S."/>
            <person name="He G."/>
            <person name="LaButti K."/>
            <person name="Lipzen A."/>
            <person name="Mondo S."/>
            <person name="Pangilinan J."/>
            <person name="Riley R."/>
            <person name="Salamov A."/>
            <person name="Simmons B.A."/>
            <person name="Magnuson J.K."/>
            <person name="Henrissat B."/>
            <person name="Mortensen U.H."/>
            <person name="Larsen T.O."/>
            <person name="De vries R.P."/>
            <person name="Grigoriev I.V."/>
            <person name="Machida M."/>
            <person name="Baker S.E."/>
            <person name="Andersen M.R."/>
        </authorList>
    </citation>
    <scope>NUCLEOTIDE SEQUENCE [LARGE SCALE GENOMIC DNA]</scope>
    <source>
        <strain evidence="10 11">CBS 117618</strain>
    </source>
</reference>
<dbReference type="EC" id="3.5.4.2" evidence="8"/>
<name>A0A5N6E4I1_ASPPA</name>